<accession>A0A4D7CUP2</accession>
<evidence type="ECO:0000313" key="2">
    <source>
        <dbReference type="Proteomes" id="UP000298615"/>
    </source>
</evidence>
<organism evidence="1 2">
    <name type="scientific">Vagococcus zengguangii</name>
    <dbReference type="NCBI Taxonomy" id="2571750"/>
    <lineage>
        <taxon>Bacteria</taxon>
        <taxon>Bacillati</taxon>
        <taxon>Bacillota</taxon>
        <taxon>Bacilli</taxon>
        <taxon>Lactobacillales</taxon>
        <taxon>Enterococcaceae</taxon>
        <taxon>Vagococcus</taxon>
    </lineage>
</organism>
<dbReference type="Proteomes" id="UP000298615">
    <property type="component" value="Chromosome"/>
</dbReference>
<dbReference type="SUPFAM" id="SSF49899">
    <property type="entry name" value="Concanavalin A-like lectins/glucanases"/>
    <property type="match status" value="1"/>
</dbReference>
<name>A0A4D7CUP2_9ENTE</name>
<dbReference type="Gene3D" id="2.60.120.200">
    <property type="match status" value="1"/>
</dbReference>
<gene>
    <name evidence="1" type="ORF">FA707_02405</name>
</gene>
<evidence type="ECO:0000313" key="1">
    <source>
        <dbReference type="EMBL" id="QCI85886.1"/>
    </source>
</evidence>
<dbReference type="EMBL" id="CP039712">
    <property type="protein sequence ID" value="QCI85886.1"/>
    <property type="molecule type" value="Genomic_DNA"/>
</dbReference>
<dbReference type="InterPro" id="IPR013320">
    <property type="entry name" value="ConA-like_dom_sf"/>
</dbReference>
<sequence>MKKKFVKPIIQGIAISLVGLCFNPLTNNAAEEKAIEKVDIDSVFDIPTISGKTNAAFVENNEAVLTNSGNYQVGALWCKPGYEIDLSKDFHMIAHISQESIDKTDATAADGMVFVIQGVEDGKNPVWFTYPGGSLGALRGSKMDTNLAGSSKEPGIPNSIGIEFDNYFNHPNNSGVTYNNDNYMDKKLGKSSNTKLPHSAVVYPNGGVDAGLSKPNVPTYEAYWDGGLIVGKWQLAVNHYNTQFYYNNELSNGRYNRFEVIYSGGNLSYKINDLPMQTVDKNMFMYHVANTSNSRAYWGFTASTGPSNDKLTSTQKVWFEQVPNLVNADTTVTLLDEVGKPISEGQTIQGGEEVTVKAKANWIGGNQNWQNLVISTELPDSLELVADTTTLDGEKLDDSKVWSRGNFTSPTIAKLGSNDGNTQTDSEVVFKVKAKNDKKYEDQFFTFNFQGDNALYNDIKSTSFIVDIADLWINIVTPKEGDVMYYTPYTEEQEPINVHVNWGEESGNGGKQTLKIKQEGQADIIVEEADISGTTGDWNVDIAKYIYSNDDRTTEIPFGSFSLEAILAPQSGNSTSSIVNLSKKSPPFIVNMDTLEGKIFNRGQTVNISGQLIDMDSNQLTYHLLLDDVEVFKLESQEIEMGQNTSIAFNYTIPEDYTRGNYHATFYAEDNEGHRSKVADLGTFTIDGIFNLNVPSTFEYGKVEIGNKNYLVNIGDVEVIDSRITKAKWNLNVQLEKNFSKTLAEGKEQITPDNFFSYHMGSTVKLINSSTSQSVLENQLVGEEELGIILPQNNQDGFYIKSNTELTKGTYEAVLHWSLDTVP</sequence>
<dbReference type="OrthoDB" id="2306834at2"/>
<dbReference type="RefSeq" id="WP_136952729.1">
    <property type="nucleotide sequence ID" value="NZ_CP039712.1"/>
</dbReference>
<dbReference type="KEGG" id="vao:FA707_02405"/>
<proteinExistence type="predicted"/>
<reference evidence="1 2" key="1">
    <citation type="submission" date="2019-04" db="EMBL/GenBank/DDBJ databases">
        <title>Vagococcus sp. nov., isolated from faeces of yaks (Bos grunniens).</title>
        <authorList>
            <person name="Ge Y."/>
        </authorList>
    </citation>
    <scope>NUCLEOTIDE SEQUENCE [LARGE SCALE GENOMIC DNA]</scope>
    <source>
        <strain evidence="1 2">MN-17</strain>
    </source>
</reference>
<keyword evidence="2" id="KW-1185">Reference proteome</keyword>
<protein>
    <submittedName>
        <fullName evidence="1">Uncharacterized protein</fullName>
    </submittedName>
</protein>
<dbReference type="AlphaFoldDB" id="A0A4D7CUP2"/>